<dbReference type="GO" id="GO:0050660">
    <property type="term" value="F:flavin adenine dinucleotide binding"/>
    <property type="evidence" value="ECO:0007669"/>
    <property type="project" value="TreeGrafter"/>
</dbReference>
<proteinExistence type="predicted"/>
<dbReference type="GO" id="GO:0009055">
    <property type="term" value="F:electron transfer activity"/>
    <property type="evidence" value="ECO:0007669"/>
    <property type="project" value="TreeGrafter"/>
</dbReference>
<dbReference type="Pfam" id="PF00890">
    <property type="entry name" value="FAD_binding_2"/>
    <property type="match status" value="1"/>
</dbReference>
<dbReference type="RefSeq" id="WP_016360824.1">
    <property type="nucleotide sequence ID" value="NZ_KE150238.1"/>
</dbReference>
<dbReference type="SUPFAM" id="SSF56425">
    <property type="entry name" value="Succinate dehydrogenase/fumarate reductase flavoprotein, catalytic domain"/>
    <property type="match status" value="1"/>
</dbReference>
<evidence type="ECO:0000259" key="6">
    <source>
        <dbReference type="Pfam" id="PF02910"/>
    </source>
</evidence>
<dbReference type="GO" id="GO:0009061">
    <property type="term" value="P:anaerobic respiration"/>
    <property type="evidence" value="ECO:0007669"/>
    <property type="project" value="TreeGrafter"/>
</dbReference>
<keyword evidence="4" id="KW-1133">Transmembrane helix</keyword>
<evidence type="ECO:0000313" key="7">
    <source>
        <dbReference type="EMBL" id="EPC05953.1"/>
    </source>
</evidence>
<feature type="domain" description="FAD-dependent oxidoreductase 2 FAD-binding" evidence="5">
    <location>
        <begin position="11"/>
        <end position="374"/>
    </location>
</feature>
<dbReference type="Gene3D" id="3.50.50.60">
    <property type="entry name" value="FAD/NAD(P)-binding domain"/>
    <property type="match status" value="1"/>
</dbReference>
<organism evidence="7 8">
    <name type="scientific">Bilophila wadsworthia (strain 3_1_6)</name>
    <dbReference type="NCBI Taxonomy" id="563192"/>
    <lineage>
        <taxon>Bacteria</taxon>
        <taxon>Pseudomonadati</taxon>
        <taxon>Thermodesulfobacteriota</taxon>
        <taxon>Desulfovibrionia</taxon>
        <taxon>Desulfovibrionales</taxon>
        <taxon>Desulfovibrionaceae</taxon>
        <taxon>Bilophila</taxon>
    </lineage>
</organism>
<dbReference type="GeneID" id="78086521"/>
<evidence type="ECO:0000256" key="4">
    <source>
        <dbReference type="SAM" id="Phobius"/>
    </source>
</evidence>
<keyword evidence="3" id="KW-0560">Oxidoreductase</keyword>
<dbReference type="InterPro" id="IPR015939">
    <property type="entry name" value="Fum_Rdtase/Succ_DH_flav-like_C"/>
</dbReference>
<dbReference type="PIRSF" id="PIRSF000171">
    <property type="entry name" value="SDHA_APRA_LASPO"/>
    <property type="match status" value="1"/>
</dbReference>
<dbReference type="InterPro" id="IPR036188">
    <property type="entry name" value="FAD/NAD-bd_sf"/>
</dbReference>
<dbReference type="PROSITE" id="PS51257">
    <property type="entry name" value="PROKAR_LIPOPROTEIN"/>
    <property type="match status" value="1"/>
</dbReference>
<name>S2KTZ8_BILW3</name>
<keyword evidence="2" id="KW-0285">Flavoprotein</keyword>
<dbReference type="InterPro" id="IPR003953">
    <property type="entry name" value="FAD-dep_OxRdtase_2_FAD-bd"/>
</dbReference>
<comment type="cofactor">
    <cofactor evidence="1">
        <name>FAD</name>
        <dbReference type="ChEBI" id="CHEBI:57692"/>
    </cofactor>
</comment>
<dbReference type="OrthoDB" id="9806724at2"/>
<keyword evidence="8" id="KW-1185">Reference proteome</keyword>
<dbReference type="AlphaFoldDB" id="S2KTZ8"/>
<dbReference type="SUPFAM" id="SSF51905">
    <property type="entry name" value="FAD/NAD(P)-binding domain"/>
    <property type="match status" value="1"/>
</dbReference>
<keyword evidence="4" id="KW-0812">Transmembrane</keyword>
<dbReference type="PANTHER" id="PTHR11632">
    <property type="entry name" value="SUCCINATE DEHYDROGENASE 2 FLAVOPROTEIN SUBUNIT"/>
    <property type="match status" value="1"/>
</dbReference>
<dbReference type="Proteomes" id="UP000006034">
    <property type="component" value="Unassembled WGS sequence"/>
</dbReference>
<evidence type="ECO:0000259" key="5">
    <source>
        <dbReference type="Pfam" id="PF00890"/>
    </source>
</evidence>
<evidence type="ECO:0000256" key="2">
    <source>
        <dbReference type="ARBA" id="ARBA00022630"/>
    </source>
</evidence>
<dbReference type="eggNOG" id="COG1053">
    <property type="taxonomic scope" value="Bacteria"/>
</dbReference>
<sequence>MIPKTERLSADVLILGGGLAGCMGAVAAIKKGCTVILADKAWVGSSGESTFAAGDILYYDPEQDDMHEWLERWNKAGDSMFDPEWLEWYGKNVHELILMLDSWGMEFEKDAQGRFKRKPGRGHREAVVFPGYKMQKKLRGILEKLGVVIVDRVMITELLTSDGHVAGATGFNVRTGQFYVFEAKNTVLSTGACSFKGQYHGQDMVSGEGNDMALRVGAEFTNMEFANTYNATAKEFDICGMSRFQCLGGRFTNALGETFMHKYDPVQGEGAMLHILVRAMTQEVRAGRGPISFDLRGMSEEDKDLSRRMLPMFFEACASKGVDPFSEPVEWIPGFMGSTSCGAGLTLKSFSCDTTIPGLFAAGDMANQGLVMGAIAGPGGINLGWALVTGWKAGEGAAEACEGQAQLPVDEAQLAALKEKTFAKFGHKGHMSVGDAIYRIQSLTIPAKYNIIRSEASLREALAGLDEVERDIEANVAVRDMHELMLYHELHGMLATARLTFTSALQRKESRGSHYREDYTETDGEHWNVWLKSSFKDGKIVVEAEPIPLEKFERYGLDVLPR</sequence>
<dbReference type="HOGENOM" id="CLU_014312_8_1_7"/>
<dbReference type="InterPro" id="IPR037099">
    <property type="entry name" value="Fum_R/Succ_DH_flav-like_C_sf"/>
</dbReference>
<evidence type="ECO:0000313" key="8">
    <source>
        <dbReference type="Proteomes" id="UP000006034"/>
    </source>
</evidence>
<dbReference type="PRINTS" id="PR00368">
    <property type="entry name" value="FADPNR"/>
</dbReference>
<gene>
    <name evidence="7" type="ORF">HMPREF0179_05235</name>
</gene>
<dbReference type="InterPro" id="IPR030664">
    <property type="entry name" value="SdhA/FrdA/AprA"/>
</dbReference>
<dbReference type="Gene3D" id="1.20.58.100">
    <property type="entry name" value="Fumarate reductase/succinate dehydrogenase flavoprotein-like, C-terminal domain"/>
    <property type="match status" value="1"/>
</dbReference>
<dbReference type="PANTHER" id="PTHR11632:SF73">
    <property type="entry name" value="BLR3196 PROTEIN"/>
    <property type="match status" value="1"/>
</dbReference>
<evidence type="ECO:0000256" key="1">
    <source>
        <dbReference type="ARBA" id="ARBA00001974"/>
    </source>
</evidence>
<feature type="domain" description="Fumarate reductase/succinate dehydrogenase flavoprotein-like C-terminal" evidence="6">
    <location>
        <begin position="447"/>
        <end position="551"/>
    </location>
</feature>
<protein>
    <submittedName>
        <fullName evidence="7">Uncharacterized protein</fullName>
    </submittedName>
</protein>
<evidence type="ECO:0000256" key="3">
    <source>
        <dbReference type="ARBA" id="ARBA00023002"/>
    </source>
</evidence>
<dbReference type="GO" id="GO:0005886">
    <property type="term" value="C:plasma membrane"/>
    <property type="evidence" value="ECO:0007669"/>
    <property type="project" value="TreeGrafter"/>
</dbReference>
<dbReference type="EMBL" id="ADCP02000001">
    <property type="protein sequence ID" value="EPC05953.1"/>
    <property type="molecule type" value="Genomic_DNA"/>
</dbReference>
<dbReference type="Pfam" id="PF02910">
    <property type="entry name" value="Succ_DH_flav_C"/>
    <property type="match status" value="1"/>
</dbReference>
<comment type="caution">
    <text evidence="7">The sequence shown here is derived from an EMBL/GenBank/DDBJ whole genome shotgun (WGS) entry which is preliminary data.</text>
</comment>
<dbReference type="STRING" id="563192.HMPREF0179_05235"/>
<dbReference type="Gene3D" id="3.90.700.10">
    <property type="entry name" value="Succinate dehydrogenase/fumarate reductase flavoprotein, catalytic domain"/>
    <property type="match status" value="1"/>
</dbReference>
<reference evidence="7 8" key="2">
    <citation type="submission" date="2013-04" db="EMBL/GenBank/DDBJ databases">
        <title>The Genome Sequence of Bilophila wadsworthia 3_1_6.</title>
        <authorList>
            <consortium name="The Broad Institute Genomics Platform"/>
            <person name="Earl A."/>
            <person name="Ward D."/>
            <person name="Feldgarden M."/>
            <person name="Gevers D."/>
            <person name="Sibley C."/>
            <person name="Strauss J."/>
            <person name="Allen-Vercoe E."/>
            <person name="Walker B."/>
            <person name="Young S."/>
            <person name="Zeng Q."/>
            <person name="Gargeya S."/>
            <person name="Fitzgerald M."/>
            <person name="Haas B."/>
            <person name="Abouelleil A."/>
            <person name="Allen A.W."/>
            <person name="Alvarado L."/>
            <person name="Arachchi H.M."/>
            <person name="Berlin A.M."/>
            <person name="Chapman S.B."/>
            <person name="Gainer-Dewar J."/>
            <person name="Goldberg J."/>
            <person name="Griggs A."/>
            <person name="Gujja S."/>
            <person name="Hansen M."/>
            <person name="Howarth C."/>
            <person name="Imamovic A."/>
            <person name="Ireland A."/>
            <person name="Larimer J."/>
            <person name="McCowan C."/>
            <person name="Murphy C."/>
            <person name="Pearson M."/>
            <person name="Poon T.W."/>
            <person name="Priest M."/>
            <person name="Roberts A."/>
            <person name="Saif S."/>
            <person name="Shea T."/>
            <person name="Sisk P."/>
            <person name="Sykes S."/>
            <person name="Wortman J."/>
            <person name="Nusbaum C."/>
            <person name="Birren B."/>
        </authorList>
    </citation>
    <scope>NUCLEOTIDE SEQUENCE [LARGE SCALE GENOMIC DNA]</scope>
    <source>
        <strain evidence="7 8">3_1_6</strain>
    </source>
</reference>
<reference evidence="7 8" key="1">
    <citation type="submission" date="2010-10" db="EMBL/GenBank/DDBJ databases">
        <authorList>
            <consortium name="The Broad Institute Genome Sequencing Platform"/>
            <person name="Ward D."/>
            <person name="Earl A."/>
            <person name="Feldgarden M."/>
            <person name="Young S.K."/>
            <person name="Gargeya S."/>
            <person name="Zeng Q."/>
            <person name="Alvarado L."/>
            <person name="Berlin A."/>
            <person name="Bochicchio J."/>
            <person name="Chapman S.B."/>
            <person name="Chen Z."/>
            <person name="Freedman E."/>
            <person name="Gellesch M."/>
            <person name="Goldberg J."/>
            <person name="Griggs A."/>
            <person name="Gujja S."/>
            <person name="Heilman E."/>
            <person name="Heiman D."/>
            <person name="Howarth C."/>
            <person name="Mehta T."/>
            <person name="Neiman D."/>
            <person name="Pearson M."/>
            <person name="Roberts A."/>
            <person name="Saif S."/>
            <person name="Shea T."/>
            <person name="Shenoy N."/>
            <person name="Sisk P."/>
            <person name="Stolte C."/>
            <person name="Sykes S."/>
            <person name="White J."/>
            <person name="Yandava C."/>
            <person name="Allen-Vercoe E."/>
            <person name="Sibley C."/>
            <person name="Ambrose C.E."/>
            <person name="Strauss J."/>
            <person name="Daigneault M."/>
            <person name="Haas B."/>
            <person name="Nusbaum C."/>
            <person name="Birren B."/>
        </authorList>
    </citation>
    <scope>NUCLEOTIDE SEQUENCE [LARGE SCALE GENOMIC DNA]</scope>
    <source>
        <strain evidence="7 8">3_1_6</strain>
    </source>
</reference>
<feature type="transmembrane region" description="Helical" evidence="4">
    <location>
        <begin position="12"/>
        <end position="29"/>
    </location>
</feature>
<dbReference type="GO" id="GO:0000104">
    <property type="term" value="F:succinate dehydrogenase activity"/>
    <property type="evidence" value="ECO:0007669"/>
    <property type="project" value="TreeGrafter"/>
</dbReference>
<dbReference type="InterPro" id="IPR027477">
    <property type="entry name" value="Succ_DH/fumarate_Rdtase_cat_sf"/>
</dbReference>
<accession>S2KTZ8</accession>
<dbReference type="PRINTS" id="PR00411">
    <property type="entry name" value="PNDRDTASEI"/>
</dbReference>
<dbReference type="SUPFAM" id="SSF46977">
    <property type="entry name" value="Succinate dehydrogenase/fumarate reductase flavoprotein C-terminal domain"/>
    <property type="match status" value="1"/>
</dbReference>
<keyword evidence="4" id="KW-0472">Membrane</keyword>